<dbReference type="InterPro" id="IPR001005">
    <property type="entry name" value="SANT/Myb"/>
</dbReference>
<name>M4E6R7_BRACM</name>
<feature type="region of interest" description="Disordered" evidence="5">
    <location>
        <begin position="89"/>
        <end position="116"/>
    </location>
</feature>
<comment type="similarity">
    <text evidence="3">Belongs to the AAA ATPase family.</text>
</comment>
<dbReference type="PROSITE" id="PS00674">
    <property type="entry name" value="AAA"/>
    <property type="match status" value="1"/>
</dbReference>
<reference evidence="8" key="3">
    <citation type="submission" date="2023-03" db="UniProtKB">
        <authorList>
            <consortium name="EnsemblPlants"/>
        </authorList>
    </citation>
    <scope>IDENTIFICATION</scope>
    <source>
        <strain evidence="8">cv. Chiifu-401-42</strain>
    </source>
</reference>
<evidence type="ECO:0000256" key="3">
    <source>
        <dbReference type="RuleBase" id="RU003651"/>
    </source>
</evidence>
<dbReference type="eggNOG" id="KOG0742">
    <property type="taxonomic scope" value="Eukaryota"/>
</dbReference>
<dbReference type="Pfam" id="PF12037">
    <property type="entry name" value="ATAD3_N"/>
    <property type="match status" value="1"/>
</dbReference>
<dbReference type="Proteomes" id="UP000011750">
    <property type="component" value="Chromosome A06"/>
</dbReference>
<evidence type="ECO:0000256" key="5">
    <source>
        <dbReference type="SAM" id="MobiDB-lite"/>
    </source>
</evidence>
<dbReference type="InterPro" id="IPR003960">
    <property type="entry name" value="ATPase_AAA_CS"/>
</dbReference>
<dbReference type="InParanoid" id="M4E6R7"/>
<accession>M4E6R7</accession>
<dbReference type="InterPro" id="IPR027417">
    <property type="entry name" value="P-loop_NTPase"/>
</dbReference>
<dbReference type="STRING" id="51351.M4E6R7"/>
<evidence type="ECO:0000256" key="1">
    <source>
        <dbReference type="ARBA" id="ARBA00022741"/>
    </source>
</evidence>
<dbReference type="Gene3D" id="3.40.50.300">
    <property type="entry name" value="P-loop containing nucleotide triphosphate hydrolases"/>
    <property type="match status" value="1"/>
</dbReference>
<dbReference type="AlphaFoldDB" id="M4E6R7"/>
<keyword evidence="2 3" id="KW-0067">ATP-binding</keyword>
<dbReference type="SUPFAM" id="SSF52540">
    <property type="entry name" value="P-loop containing nucleoside triphosphate hydrolases"/>
    <property type="match status" value="1"/>
</dbReference>
<dbReference type="GO" id="GO:0016887">
    <property type="term" value="F:ATP hydrolysis activity"/>
    <property type="evidence" value="ECO:0007669"/>
    <property type="project" value="InterPro"/>
</dbReference>
<feature type="compositionally biased region" description="Basic and acidic residues" evidence="5">
    <location>
        <begin position="89"/>
        <end position="113"/>
    </location>
</feature>
<dbReference type="PANTHER" id="PTHR23075:SF13">
    <property type="entry name" value="AAA-TYPE ATPASE FAMILY PROTEIN"/>
    <property type="match status" value="1"/>
</dbReference>
<proteinExistence type="inferred from homology"/>
<dbReference type="Gramene" id="Bra024472.1">
    <property type="protein sequence ID" value="Bra024472.1-P"/>
    <property type="gene ID" value="Bra024472"/>
</dbReference>
<dbReference type="EnsemblPlants" id="Bra024472.1">
    <property type="protein sequence ID" value="Bra024472.1-P"/>
    <property type="gene ID" value="Bra024472"/>
</dbReference>
<dbReference type="eggNOG" id="KOG0724">
    <property type="taxonomic scope" value="Eukaryota"/>
</dbReference>
<dbReference type="GO" id="GO:0005524">
    <property type="term" value="F:ATP binding"/>
    <property type="evidence" value="ECO:0007669"/>
    <property type="project" value="UniProtKB-KW"/>
</dbReference>
<evidence type="ECO:0000313" key="9">
    <source>
        <dbReference type="Proteomes" id="UP000011750"/>
    </source>
</evidence>
<reference evidence="8 9" key="2">
    <citation type="journal article" date="2018" name="Hortic Res">
        <title>Improved Brassica rapa reference genome by single-molecule sequencing and chromosome conformation capture technologies.</title>
        <authorList>
            <person name="Zhang L."/>
            <person name="Cai X."/>
            <person name="Wu J."/>
            <person name="Liu M."/>
            <person name="Grob S."/>
            <person name="Cheng F."/>
            <person name="Liang J."/>
            <person name="Cai C."/>
            <person name="Liu Z."/>
            <person name="Liu B."/>
            <person name="Wang F."/>
            <person name="Li S."/>
            <person name="Liu F."/>
            <person name="Li X."/>
            <person name="Cheng L."/>
            <person name="Yang W."/>
            <person name="Li M.H."/>
            <person name="Grossniklaus U."/>
            <person name="Zheng H."/>
            <person name="Wang X."/>
        </authorList>
    </citation>
    <scope>NUCLEOTIDE SEQUENCE [LARGE SCALE GENOMIC DNA]</scope>
    <source>
        <strain evidence="8 9">cv. Chiifu-401-42</strain>
    </source>
</reference>
<evidence type="ECO:0000256" key="2">
    <source>
        <dbReference type="ARBA" id="ARBA00022840"/>
    </source>
</evidence>
<evidence type="ECO:0008006" key="10">
    <source>
        <dbReference type="Google" id="ProtNLM"/>
    </source>
</evidence>
<organism evidence="8 9">
    <name type="scientific">Brassica campestris</name>
    <name type="common">Field mustard</name>
    <dbReference type="NCBI Taxonomy" id="3711"/>
    <lineage>
        <taxon>Eukaryota</taxon>
        <taxon>Viridiplantae</taxon>
        <taxon>Streptophyta</taxon>
        <taxon>Embryophyta</taxon>
        <taxon>Tracheophyta</taxon>
        <taxon>Spermatophyta</taxon>
        <taxon>Magnoliopsida</taxon>
        <taxon>eudicotyledons</taxon>
        <taxon>Gunneridae</taxon>
        <taxon>Pentapetalae</taxon>
        <taxon>rosids</taxon>
        <taxon>malvids</taxon>
        <taxon>Brassicales</taxon>
        <taxon>Brassicaceae</taxon>
        <taxon>Brassiceae</taxon>
        <taxon>Brassica</taxon>
    </lineage>
</organism>
<dbReference type="CDD" id="cd00167">
    <property type="entry name" value="SANT"/>
    <property type="match status" value="1"/>
</dbReference>
<feature type="domain" description="ATPase family AAA" evidence="7">
    <location>
        <begin position="50"/>
        <end position="209"/>
    </location>
</feature>
<evidence type="ECO:0000259" key="7">
    <source>
        <dbReference type="Pfam" id="PF12037"/>
    </source>
</evidence>
<evidence type="ECO:0000259" key="6">
    <source>
        <dbReference type="Pfam" id="PF00004"/>
    </source>
</evidence>
<dbReference type="OMA" id="ELCLMVY"/>
<dbReference type="Pfam" id="PF00004">
    <property type="entry name" value="AAA"/>
    <property type="match status" value="1"/>
</dbReference>
<keyword evidence="9" id="KW-1185">Reference proteome</keyword>
<protein>
    <recommendedName>
        <fullName evidence="10">ATPase AAA-type core domain-containing protein</fullName>
    </recommendedName>
</protein>
<dbReference type="PANTHER" id="PTHR23075">
    <property type="entry name" value="PUTATIVE ATP-ASE"/>
    <property type="match status" value="1"/>
</dbReference>
<dbReference type="InterPro" id="IPR009057">
    <property type="entry name" value="Homeodomain-like_sf"/>
</dbReference>
<evidence type="ECO:0000256" key="4">
    <source>
        <dbReference type="SAM" id="Coils"/>
    </source>
</evidence>
<feature type="compositionally biased region" description="Low complexity" evidence="5">
    <location>
        <begin position="1"/>
        <end position="16"/>
    </location>
</feature>
<dbReference type="InterPro" id="IPR021911">
    <property type="entry name" value="ATAD3_N"/>
</dbReference>
<keyword evidence="4" id="KW-0175">Coiled coil</keyword>
<dbReference type="Gene3D" id="1.10.8.60">
    <property type="match status" value="1"/>
</dbReference>
<keyword evidence="1 3" id="KW-0547">Nucleotide-binding</keyword>
<dbReference type="HOGENOM" id="CLU_661156_0_0_1"/>
<feature type="domain" description="ATPase AAA-type core" evidence="6">
    <location>
        <begin position="245"/>
        <end position="300"/>
    </location>
</feature>
<reference evidence="8 9" key="1">
    <citation type="journal article" date="2011" name="Nat. Genet.">
        <title>The genome of the mesopolyploid crop species Brassica rapa.</title>
        <authorList>
            <consortium name="Brassica rapa Genome Sequencing Project Consortium"/>
            <person name="Wang X."/>
            <person name="Wang H."/>
            <person name="Wang J."/>
            <person name="Sun R."/>
            <person name="Wu J."/>
            <person name="Liu S."/>
            <person name="Bai Y."/>
            <person name="Mun J.H."/>
            <person name="Bancroft I."/>
            <person name="Cheng F."/>
            <person name="Huang S."/>
            <person name="Li X."/>
            <person name="Hua W."/>
            <person name="Wang J."/>
            <person name="Wang X."/>
            <person name="Freeling M."/>
            <person name="Pires J.C."/>
            <person name="Paterson A.H."/>
            <person name="Chalhoub B."/>
            <person name="Wang B."/>
            <person name="Hayward A."/>
            <person name="Sharpe A.G."/>
            <person name="Park B.S."/>
            <person name="Weisshaar B."/>
            <person name="Liu B."/>
            <person name="Li B."/>
            <person name="Liu B."/>
            <person name="Tong C."/>
            <person name="Song C."/>
            <person name="Duran C."/>
            <person name="Peng C."/>
            <person name="Geng C."/>
            <person name="Koh C."/>
            <person name="Lin C."/>
            <person name="Edwards D."/>
            <person name="Mu D."/>
            <person name="Shen D."/>
            <person name="Soumpourou E."/>
            <person name="Li F."/>
            <person name="Fraser F."/>
            <person name="Conant G."/>
            <person name="Lassalle G."/>
            <person name="King G.J."/>
            <person name="Bonnema G."/>
            <person name="Tang H."/>
            <person name="Wang H."/>
            <person name="Belcram H."/>
            <person name="Zhou H."/>
            <person name="Hirakawa H."/>
            <person name="Abe H."/>
            <person name="Guo H."/>
            <person name="Wang H."/>
            <person name="Jin H."/>
            <person name="Parkin I.A."/>
            <person name="Batley J."/>
            <person name="Kim J.S."/>
            <person name="Just J."/>
            <person name="Li J."/>
            <person name="Xu J."/>
            <person name="Deng J."/>
            <person name="Kim J.A."/>
            <person name="Li J."/>
            <person name="Yu J."/>
            <person name="Meng J."/>
            <person name="Wang J."/>
            <person name="Min J."/>
            <person name="Poulain J."/>
            <person name="Wang J."/>
            <person name="Hatakeyama K."/>
            <person name="Wu K."/>
            <person name="Wang L."/>
            <person name="Fang L."/>
            <person name="Trick M."/>
            <person name="Links M.G."/>
            <person name="Zhao M."/>
            <person name="Jin M."/>
            <person name="Ramchiary N."/>
            <person name="Drou N."/>
            <person name="Berkman P.J."/>
            <person name="Cai Q."/>
            <person name="Huang Q."/>
            <person name="Li R."/>
            <person name="Tabata S."/>
            <person name="Cheng S."/>
            <person name="Zhang S."/>
            <person name="Zhang S."/>
            <person name="Huang S."/>
            <person name="Sato S."/>
            <person name="Sun S."/>
            <person name="Kwon S.J."/>
            <person name="Choi S.R."/>
            <person name="Lee T.H."/>
            <person name="Fan W."/>
            <person name="Zhao X."/>
            <person name="Tan X."/>
            <person name="Xu X."/>
            <person name="Wang Y."/>
            <person name="Qiu Y."/>
            <person name="Yin Y."/>
            <person name="Li Y."/>
            <person name="Du Y."/>
            <person name="Liao Y."/>
            <person name="Lim Y."/>
            <person name="Narusaka Y."/>
            <person name="Wang Y."/>
            <person name="Wang Z."/>
            <person name="Li Z."/>
            <person name="Wang Z."/>
            <person name="Xiong Z."/>
            <person name="Zhang Z."/>
        </authorList>
    </citation>
    <scope>NUCLEOTIDE SEQUENCE [LARGE SCALE GENOMIC DNA]</scope>
    <source>
        <strain evidence="8 9">cv. Chiifu-401-42</strain>
    </source>
</reference>
<feature type="coiled-coil region" evidence="4">
    <location>
        <begin position="51"/>
        <end position="78"/>
    </location>
</feature>
<dbReference type="InterPro" id="IPR003959">
    <property type="entry name" value="ATPase_AAA_core"/>
</dbReference>
<sequence length="416" mass="47503">MASNSIISTSRSSTSSWTAKQDKQFEMALAKFEKDTPDRWQNVARVVGGKSAEEERQRKLAEDQRNLLQQQAQAKAQNFRYEDELARKRLQTDHESQRRHNVELVKMQEESSIRKGQARLATEEQIQAQQRQTEKERAALERETIRVKAMAEAEGRAHEAKLTEEQNRRMLLDKINGEMEKWLAAINTTFGHIEGGVKVLLTYRNKLTGGDVAPLDYLAFVKRIVTSMVSSELCLMVYQILDRKRNSTYMSEAQHSALNALLFRTGDQSRDIVLVLATNRPGDLDGAVTDRIDEVIEFPLPGEDERFKLLNKYLTGEDQKDDKDMKTKWSHLFKKQAQKITFEGDLTDQVIREAAKKTEGFSGREIAKLVAGVQAAVYGRPDCVLDAQLFEEIVDYKIQEHHQRARLATEGGQSFP</sequence>
<evidence type="ECO:0000313" key="8">
    <source>
        <dbReference type="EnsemblPlants" id="Bra024472.1-P"/>
    </source>
</evidence>
<dbReference type="Gene3D" id="1.10.10.60">
    <property type="entry name" value="Homeodomain-like"/>
    <property type="match status" value="1"/>
</dbReference>
<feature type="region of interest" description="Disordered" evidence="5">
    <location>
        <begin position="1"/>
        <end position="20"/>
    </location>
</feature>
<dbReference type="SUPFAM" id="SSF46689">
    <property type="entry name" value="Homeodomain-like"/>
    <property type="match status" value="1"/>
</dbReference>